<protein>
    <submittedName>
        <fullName evidence="9">Precorrin-3B synthase</fullName>
        <ecNumber evidence="9">1.14.13.83</ecNumber>
    </submittedName>
</protein>
<keyword evidence="5" id="KW-0408">Iron</keyword>
<accession>A0A9X1AAM9</accession>
<dbReference type="RefSeq" id="WP_214388964.1">
    <property type="nucleotide sequence ID" value="NZ_JAFLWW010000003.1"/>
</dbReference>
<keyword evidence="3" id="KW-0479">Metal-binding</keyword>
<dbReference type="InterPro" id="IPR036136">
    <property type="entry name" value="Nit/Sulf_reduc_fer-like_dom_sf"/>
</dbReference>
<evidence type="ECO:0000256" key="5">
    <source>
        <dbReference type="ARBA" id="ARBA00023004"/>
    </source>
</evidence>
<evidence type="ECO:0000259" key="8">
    <source>
        <dbReference type="Pfam" id="PF03460"/>
    </source>
</evidence>
<evidence type="ECO:0000256" key="7">
    <source>
        <dbReference type="SAM" id="MobiDB-lite"/>
    </source>
</evidence>
<reference evidence="9" key="2">
    <citation type="submission" date="2021-03" db="EMBL/GenBank/DDBJ databases">
        <authorList>
            <person name="Artuso I."/>
            <person name="Turrini P."/>
            <person name="Pirolo M."/>
            <person name="Lugli G.A."/>
            <person name="Ventura M."/>
            <person name="Visca P."/>
        </authorList>
    </citation>
    <scope>NUCLEOTIDE SEQUENCE</scope>
    <source>
        <strain evidence="9">LMG 26462</strain>
    </source>
</reference>
<dbReference type="SUPFAM" id="SSF55124">
    <property type="entry name" value="Nitrite/Sulfite reductase N-terminal domain-like"/>
    <property type="match status" value="2"/>
</dbReference>
<dbReference type="Gene3D" id="3.30.413.10">
    <property type="entry name" value="Sulfite Reductase Hemoprotein, domain 1"/>
    <property type="match status" value="1"/>
</dbReference>
<keyword evidence="2" id="KW-0349">Heme</keyword>
<evidence type="ECO:0000256" key="4">
    <source>
        <dbReference type="ARBA" id="ARBA00023002"/>
    </source>
</evidence>
<feature type="domain" description="Nitrite/Sulfite reductase ferredoxin-like" evidence="8">
    <location>
        <begin position="16"/>
        <end position="72"/>
    </location>
</feature>
<evidence type="ECO:0000313" key="10">
    <source>
        <dbReference type="Proteomes" id="UP001138921"/>
    </source>
</evidence>
<dbReference type="PANTHER" id="PTHR32439">
    <property type="entry name" value="FERREDOXIN--NITRITE REDUCTASE, CHLOROPLASTIC"/>
    <property type="match status" value="1"/>
</dbReference>
<dbReference type="EC" id="1.14.13.83" evidence="9"/>
<name>A0A9X1AAM9_9HYPH</name>
<dbReference type="InterPro" id="IPR005117">
    <property type="entry name" value="NiRdtase/SiRdtase_haem-b_fer"/>
</dbReference>
<feature type="compositionally biased region" description="Polar residues" evidence="7">
    <location>
        <begin position="299"/>
        <end position="308"/>
    </location>
</feature>
<dbReference type="Proteomes" id="UP001138921">
    <property type="component" value="Unassembled WGS sequence"/>
</dbReference>
<organism evidence="9 10">
    <name type="scientific">Aminobacter anthyllidis</name>
    <dbReference type="NCBI Taxonomy" id="1035067"/>
    <lineage>
        <taxon>Bacteria</taxon>
        <taxon>Pseudomonadati</taxon>
        <taxon>Pseudomonadota</taxon>
        <taxon>Alphaproteobacteria</taxon>
        <taxon>Hyphomicrobiales</taxon>
        <taxon>Phyllobacteriaceae</taxon>
        <taxon>Aminobacter</taxon>
    </lineage>
</organism>
<dbReference type="SUPFAM" id="SSF56014">
    <property type="entry name" value="Nitrite and sulphite reductase 4Fe-4S domain-like"/>
    <property type="match status" value="2"/>
</dbReference>
<dbReference type="InterPro" id="IPR045854">
    <property type="entry name" value="NO2/SO3_Rdtase_4Fe4S_sf"/>
</dbReference>
<reference evidence="9" key="1">
    <citation type="journal article" date="2021" name="Microorganisms">
        <title>Phylogenomic Reconstruction and Metabolic Potential of the Genus Aminobacter.</title>
        <authorList>
            <person name="Artuso I."/>
            <person name="Turrini P."/>
            <person name="Pirolo M."/>
            <person name="Lugli G.A."/>
            <person name="Ventura M."/>
            <person name="Visca P."/>
        </authorList>
    </citation>
    <scope>NUCLEOTIDE SEQUENCE</scope>
    <source>
        <strain evidence="9">LMG 26462</strain>
    </source>
</reference>
<dbReference type="PANTHER" id="PTHR32439:SF9">
    <property type="entry name" value="BLR3264 PROTEIN"/>
    <property type="match status" value="1"/>
</dbReference>
<keyword evidence="10" id="KW-1185">Reference proteome</keyword>
<dbReference type="EMBL" id="JAFLWW010000003">
    <property type="protein sequence ID" value="MBT1156131.1"/>
    <property type="molecule type" value="Genomic_DNA"/>
</dbReference>
<keyword evidence="4 9" id="KW-0560">Oxidoreductase</keyword>
<dbReference type="Gene3D" id="3.90.480.20">
    <property type="match status" value="1"/>
</dbReference>
<evidence type="ECO:0000256" key="3">
    <source>
        <dbReference type="ARBA" id="ARBA00022723"/>
    </source>
</evidence>
<proteinExistence type="predicted"/>
<comment type="caution">
    <text evidence="9">The sequence shown here is derived from an EMBL/GenBank/DDBJ whole genome shotgun (WGS) entry which is preliminary data.</text>
</comment>
<gene>
    <name evidence="9" type="primary">cobG</name>
    <name evidence="9" type="ORF">J1C56_11060</name>
</gene>
<dbReference type="GO" id="GO:0046872">
    <property type="term" value="F:metal ion binding"/>
    <property type="evidence" value="ECO:0007669"/>
    <property type="project" value="UniProtKB-KW"/>
</dbReference>
<dbReference type="GO" id="GO:0051539">
    <property type="term" value="F:4 iron, 4 sulfur cluster binding"/>
    <property type="evidence" value="ECO:0007669"/>
    <property type="project" value="UniProtKB-KW"/>
</dbReference>
<keyword evidence="6" id="KW-0411">Iron-sulfur</keyword>
<dbReference type="Pfam" id="PF03460">
    <property type="entry name" value="NIR_SIR_ferr"/>
    <property type="match status" value="1"/>
</dbReference>
<dbReference type="InterPro" id="IPR051329">
    <property type="entry name" value="NIR_SIR_4Fe-4S"/>
</dbReference>
<feature type="region of interest" description="Disordered" evidence="7">
    <location>
        <begin position="290"/>
        <end position="309"/>
    </location>
</feature>
<evidence type="ECO:0000256" key="2">
    <source>
        <dbReference type="ARBA" id="ARBA00022617"/>
    </source>
</evidence>
<dbReference type="GO" id="GO:0043818">
    <property type="term" value="F:precorrin-3B synthase activity"/>
    <property type="evidence" value="ECO:0007669"/>
    <property type="project" value="UniProtKB-EC"/>
</dbReference>
<evidence type="ECO:0000256" key="1">
    <source>
        <dbReference type="ARBA" id="ARBA00022485"/>
    </source>
</evidence>
<dbReference type="NCBIfam" id="TIGR02435">
    <property type="entry name" value="CobG"/>
    <property type="match status" value="1"/>
</dbReference>
<evidence type="ECO:0000256" key="6">
    <source>
        <dbReference type="ARBA" id="ARBA00023014"/>
    </source>
</evidence>
<sequence>MTGFSRRGACPALSAPMQTGDGMLVRLNPVAGEITPKTLIGLCESAAGHGNGIVEVTARGSIQIRGLTAESACLLAGEVDALGIAVRTGVPVDTSPLAGIDPTEIADPAPLAAAIRAGIEVAGLASRLGPKVSVVVDGRGRIGLGSIMGDIRLVAFSVSRWRLSVGGDESAARFVGEFETDEACAATLGIVHAVAALGRGGRGRDLDLEAVSAAIEGSERSRSFAPPSVLPDISPPRGEIGSLAISACLATLAMGEGTDEVVISPLAGEMSGRTEGGAKDRDLPAASFTAPAQAPDSYSEPTAPTDSSPIGILPLTGSRIALGIALPFGSIDASTLIQFCHDAATAGATGIRPAPGRTLLVMGLDPASADTLAANAKSLGLVTSPADPRIRIAACPGAPACASGMIAARDVATDIATGLGESLDPTLTLHVSGCAKGCAHPGPATLTIVGDEKGAAFVVGGTATGLPAAYTAGYEAARGMGRLTKLLAQERKPDENAAACLARLGAKRLAQALAQE</sequence>
<evidence type="ECO:0000313" key="9">
    <source>
        <dbReference type="EMBL" id="MBT1156131.1"/>
    </source>
</evidence>
<dbReference type="InterPro" id="IPR012798">
    <property type="entry name" value="Cbl_synth_CobG-like"/>
</dbReference>
<keyword evidence="1" id="KW-0004">4Fe-4S</keyword>
<dbReference type="AlphaFoldDB" id="A0A9X1AAM9"/>